<sequence>MPYEMKQGFVCPHSVSVMAGDGRTTIMPRATDKVQQTDTDDTGQSKGGGERQCGAVRLAPRHPHPPFLRRLLLQRLFPATPSSGANVYEYFFRSANYYDHPEAPGN</sequence>
<comment type="caution">
    <text evidence="2">The sequence shown here is derived from an EMBL/GenBank/DDBJ whole genome shotgun (WGS) entry which is preliminary data.</text>
</comment>
<dbReference type="Proteomes" id="UP001153269">
    <property type="component" value="Unassembled WGS sequence"/>
</dbReference>
<reference evidence="2" key="1">
    <citation type="submission" date="2020-03" db="EMBL/GenBank/DDBJ databases">
        <authorList>
            <person name="Weist P."/>
        </authorList>
    </citation>
    <scope>NUCLEOTIDE SEQUENCE</scope>
</reference>
<name>A0A9N7W1B2_PLEPL</name>
<accession>A0A9N7W1B2</accession>
<feature type="region of interest" description="Disordered" evidence="1">
    <location>
        <begin position="26"/>
        <end position="51"/>
    </location>
</feature>
<evidence type="ECO:0000313" key="3">
    <source>
        <dbReference type="Proteomes" id="UP001153269"/>
    </source>
</evidence>
<protein>
    <submittedName>
        <fullName evidence="2">Uncharacterized protein</fullName>
    </submittedName>
</protein>
<proteinExistence type="predicted"/>
<evidence type="ECO:0000256" key="1">
    <source>
        <dbReference type="SAM" id="MobiDB-lite"/>
    </source>
</evidence>
<dbReference type="AlphaFoldDB" id="A0A9N7W1B2"/>
<evidence type="ECO:0000313" key="2">
    <source>
        <dbReference type="EMBL" id="CAB1460983.1"/>
    </source>
</evidence>
<gene>
    <name evidence="2" type="ORF">PLEPLA_LOCUS48857</name>
</gene>
<dbReference type="EMBL" id="CADEAL010004502">
    <property type="protein sequence ID" value="CAB1460983.1"/>
    <property type="molecule type" value="Genomic_DNA"/>
</dbReference>
<keyword evidence="3" id="KW-1185">Reference proteome</keyword>
<organism evidence="2 3">
    <name type="scientific">Pleuronectes platessa</name>
    <name type="common">European plaice</name>
    <dbReference type="NCBI Taxonomy" id="8262"/>
    <lineage>
        <taxon>Eukaryota</taxon>
        <taxon>Metazoa</taxon>
        <taxon>Chordata</taxon>
        <taxon>Craniata</taxon>
        <taxon>Vertebrata</taxon>
        <taxon>Euteleostomi</taxon>
        <taxon>Actinopterygii</taxon>
        <taxon>Neopterygii</taxon>
        <taxon>Teleostei</taxon>
        <taxon>Neoteleostei</taxon>
        <taxon>Acanthomorphata</taxon>
        <taxon>Carangaria</taxon>
        <taxon>Pleuronectiformes</taxon>
        <taxon>Pleuronectoidei</taxon>
        <taxon>Pleuronectidae</taxon>
        <taxon>Pleuronectes</taxon>
    </lineage>
</organism>